<evidence type="ECO:0000313" key="6">
    <source>
        <dbReference type="EMBL" id="KAF6220840.1"/>
    </source>
</evidence>
<evidence type="ECO:0000256" key="3">
    <source>
        <dbReference type="ARBA" id="ARBA00022833"/>
    </source>
</evidence>
<feature type="region of interest" description="Disordered" evidence="4">
    <location>
        <begin position="48"/>
        <end position="85"/>
    </location>
</feature>
<evidence type="ECO:0000256" key="1">
    <source>
        <dbReference type="ARBA" id="ARBA00022723"/>
    </source>
</evidence>
<protein>
    <recommendedName>
        <fullName evidence="5">U1-type domain-containing protein</fullName>
    </recommendedName>
</protein>
<dbReference type="InterPro" id="IPR013085">
    <property type="entry name" value="U1-CZ_Znf_C2H2"/>
</dbReference>
<dbReference type="SUPFAM" id="SSF57667">
    <property type="entry name" value="beta-beta-alpha zinc fingers"/>
    <property type="match status" value="1"/>
</dbReference>
<organism evidence="6 7">
    <name type="scientific">Letharia lupina</name>
    <dbReference type="NCBI Taxonomy" id="560253"/>
    <lineage>
        <taxon>Eukaryota</taxon>
        <taxon>Fungi</taxon>
        <taxon>Dikarya</taxon>
        <taxon>Ascomycota</taxon>
        <taxon>Pezizomycotina</taxon>
        <taxon>Lecanoromycetes</taxon>
        <taxon>OSLEUM clade</taxon>
        <taxon>Lecanoromycetidae</taxon>
        <taxon>Lecanorales</taxon>
        <taxon>Lecanorineae</taxon>
        <taxon>Parmeliaceae</taxon>
        <taxon>Letharia</taxon>
    </lineage>
</organism>
<keyword evidence="1" id="KW-0479">Metal-binding</keyword>
<comment type="caution">
    <text evidence="6">The sequence shown here is derived from an EMBL/GenBank/DDBJ whole genome shotgun (WGS) entry which is preliminary data.</text>
</comment>
<dbReference type="RefSeq" id="XP_037150275.1">
    <property type="nucleotide sequence ID" value="XM_037293446.1"/>
</dbReference>
<dbReference type="GeneID" id="59330933"/>
<dbReference type="PANTHER" id="PTHR13173:SF10">
    <property type="entry name" value="WW DOMAIN-BINDING PROTEIN 4"/>
    <property type="match status" value="1"/>
</dbReference>
<feature type="region of interest" description="Disordered" evidence="4">
    <location>
        <begin position="218"/>
        <end position="308"/>
    </location>
</feature>
<dbReference type="GO" id="GO:0000398">
    <property type="term" value="P:mRNA splicing, via spliceosome"/>
    <property type="evidence" value="ECO:0007669"/>
    <property type="project" value="InterPro"/>
</dbReference>
<reference evidence="6 7" key="1">
    <citation type="journal article" date="2020" name="Genomics">
        <title>Complete, high-quality genomes from long-read metagenomic sequencing of two wolf lichen thalli reveals enigmatic genome architecture.</title>
        <authorList>
            <person name="McKenzie S.K."/>
            <person name="Walston R.F."/>
            <person name="Allen J.L."/>
        </authorList>
    </citation>
    <scope>NUCLEOTIDE SEQUENCE [LARGE SCALE GENOMIC DNA]</scope>
    <source>
        <strain evidence="6">WasteWater1</strain>
    </source>
</reference>
<dbReference type="GO" id="GO:0003723">
    <property type="term" value="F:RNA binding"/>
    <property type="evidence" value="ECO:0007669"/>
    <property type="project" value="TreeGrafter"/>
</dbReference>
<dbReference type="PANTHER" id="PTHR13173">
    <property type="entry name" value="WW DOMAIN BINDING PROTEIN 4"/>
    <property type="match status" value="1"/>
</dbReference>
<feature type="compositionally biased region" description="Low complexity" evidence="4">
    <location>
        <begin position="70"/>
        <end position="82"/>
    </location>
</feature>
<keyword evidence="7" id="KW-1185">Reference proteome</keyword>
<dbReference type="GO" id="GO:0008270">
    <property type="term" value="F:zinc ion binding"/>
    <property type="evidence" value="ECO:0007669"/>
    <property type="project" value="UniProtKB-KW"/>
</dbReference>
<feature type="domain" description="U1-type" evidence="5">
    <location>
        <begin position="8"/>
        <end position="43"/>
    </location>
</feature>
<keyword evidence="2" id="KW-0863">Zinc-finger</keyword>
<keyword evidence="3" id="KW-0862">Zinc</keyword>
<feature type="compositionally biased region" description="Basic and acidic residues" evidence="4">
    <location>
        <begin position="48"/>
        <end position="67"/>
    </location>
</feature>
<evidence type="ECO:0000259" key="5">
    <source>
        <dbReference type="SMART" id="SM00451"/>
    </source>
</evidence>
<gene>
    <name evidence="6" type="ORF">HO133_002520</name>
</gene>
<evidence type="ECO:0000256" key="2">
    <source>
        <dbReference type="ARBA" id="ARBA00022771"/>
    </source>
</evidence>
<dbReference type="Pfam" id="PF06220">
    <property type="entry name" value="zf-U1"/>
    <property type="match status" value="1"/>
</dbReference>
<evidence type="ECO:0000313" key="7">
    <source>
        <dbReference type="Proteomes" id="UP000593566"/>
    </source>
</evidence>
<dbReference type="Proteomes" id="UP000593566">
    <property type="component" value="Unassembled WGS sequence"/>
</dbReference>
<dbReference type="SMART" id="SM00451">
    <property type="entry name" value="ZnF_U1"/>
    <property type="match status" value="1"/>
</dbReference>
<proteinExistence type="predicted"/>
<dbReference type="AlphaFoldDB" id="A0A8H6CCG9"/>
<dbReference type="GO" id="GO:0071011">
    <property type="term" value="C:precatalytic spliceosome"/>
    <property type="evidence" value="ECO:0007669"/>
    <property type="project" value="TreeGrafter"/>
</dbReference>
<dbReference type="InterPro" id="IPR036236">
    <property type="entry name" value="Znf_C2H2_sf"/>
</dbReference>
<dbReference type="InterPro" id="IPR040023">
    <property type="entry name" value="WBP4"/>
</dbReference>
<accession>A0A8H6CCG9</accession>
<name>A0A8H6CCG9_9LECA</name>
<dbReference type="EMBL" id="JACCJB010000015">
    <property type="protein sequence ID" value="KAF6220840.1"/>
    <property type="molecule type" value="Genomic_DNA"/>
</dbReference>
<feature type="compositionally biased region" description="Basic residues" evidence="4">
    <location>
        <begin position="297"/>
        <end position="308"/>
    </location>
</feature>
<evidence type="ECO:0000256" key="4">
    <source>
        <dbReference type="SAM" id="MobiDB-lite"/>
    </source>
</evidence>
<feature type="compositionally biased region" description="Basic and acidic residues" evidence="4">
    <location>
        <begin position="238"/>
        <end position="247"/>
    </location>
</feature>
<sequence length="308" mass="34293">MSEYWKSTPKYWCKHCKTFVRDTKLEKTNHEATPKHQGNLKRFLRDLHKGHERDERDKQRAKDEVDRLNGVVSASGSQSGGAPWERRSAILPPSVAGNQQATPADRKRQLTQLAEMGVAVPEGFRREMAMAGDWQITSEKVVYDNDFLKKEEESEDVKLGGLNVGIRKRKFEGQEEEEEAGETVIRRGWGSTIRTYPGAGADEDDLATLLKSTKRVISEGEGLQPLGSGRSSRSQQADSHDATKEDQADLDSPAIKKEESAGPGKVLDTILTQTAVVDAPPESLKQEENSPDSGVVFKKRKAKPIRQK</sequence>
<dbReference type="InterPro" id="IPR003604">
    <property type="entry name" value="Matrin/U1-like-C_Znf_C2H2"/>
</dbReference>